<dbReference type="EMBL" id="JAUFQS010000005">
    <property type="protein sequence ID" value="MDN3687417.1"/>
    <property type="molecule type" value="Genomic_DNA"/>
</dbReference>
<gene>
    <name evidence="9" type="ORF">QWZ15_06235</name>
</gene>
<keyword evidence="6 8" id="KW-1133">Transmembrane helix</keyword>
<keyword evidence="4" id="KW-1003">Cell membrane</keyword>
<comment type="caution">
    <text evidence="9">The sequence shown here is derived from an EMBL/GenBank/DDBJ whole genome shotgun (WGS) entry which is preliminary data.</text>
</comment>
<feature type="transmembrane region" description="Helical" evidence="8">
    <location>
        <begin position="231"/>
        <end position="254"/>
    </location>
</feature>
<name>A0ABT8C5S2_9BACT</name>
<dbReference type="InterPro" id="IPR002523">
    <property type="entry name" value="MgTranspt_CorA/ZnTranspt_ZntB"/>
</dbReference>
<evidence type="ECO:0000256" key="1">
    <source>
        <dbReference type="ARBA" id="ARBA00004651"/>
    </source>
</evidence>
<protein>
    <submittedName>
        <fullName evidence="9">CorA family divalent cation transporter</fullName>
    </submittedName>
</protein>
<keyword evidence="7 8" id="KW-0472">Membrane</keyword>
<evidence type="ECO:0000256" key="2">
    <source>
        <dbReference type="ARBA" id="ARBA00009765"/>
    </source>
</evidence>
<comment type="subcellular location">
    <subcellularLocation>
        <location evidence="1">Cell membrane</location>
        <topology evidence="1">Multi-pass membrane protein</topology>
    </subcellularLocation>
</comment>
<proteinExistence type="inferred from homology"/>
<evidence type="ECO:0000256" key="3">
    <source>
        <dbReference type="ARBA" id="ARBA00022448"/>
    </source>
</evidence>
<dbReference type="Pfam" id="PF01544">
    <property type="entry name" value="CorA"/>
    <property type="match status" value="1"/>
</dbReference>
<dbReference type="PANTHER" id="PTHR46494:SF1">
    <property type="entry name" value="CORA FAMILY METAL ION TRANSPORTER (EUROFUNG)"/>
    <property type="match status" value="1"/>
</dbReference>
<accession>A0ABT8C5S2</accession>
<evidence type="ECO:0000256" key="5">
    <source>
        <dbReference type="ARBA" id="ARBA00022692"/>
    </source>
</evidence>
<evidence type="ECO:0000313" key="9">
    <source>
        <dbReference type="EMBL" id="MDN3687417.1"/>
    </source>
</evidence>
<dbReference type="PANTHER" id="PTHR46494">
    <property type="entry name" value="CORA FAMILY METAL ION TRANSPORTER (EUROFUNG)"/>
    <property type="match status" value="1"/>
</dbReference>
<evidence type="ECO:0000256" key="7">
    <source>
        <dbReference type="ARBA" id="ARBA00023136"/>
    </source>
</evidence>
<dbReference type="InterPro" id="IPR045861">
    <property type="entry name" value="CorA_cytoplasmic_dom"/>
</dbReference>
<evidence type="ECO:0000256" key="6">
    <source>
        <dbReference type="ARBA" id="ARBA00022989"/>
    </source>
</evidence>
<dbReference type="SUPFAM" id="SSF143865">
    <property type="entry name" value="CorA soluble domain-like"/>
    <property type="match status" value="1"/>
</dbReference>
<evidence type="ECO:0000256" key="8">
    <source>
        <dbReference type="SAM" id="Phobius"/>
    </source>
</evidence>
<evidence type="ECO:0000256" key="4">
    <source>
        <dbReference type="ARBA" id="ARBA00022475"/>
    </source>
</evidence>
<dbReference type="Gene3D" id="3.30.460.20">
    <property type="entry name" value="CorA soluble domain-like"/>
    <property type="match status" value="1"/>
</dbReference>
<dbReference type="SUPFAM" id="SSF144083">
    <property type="entry name" value="Magnesium transport protein CorA, transmembrane region"/>
    <property type="match status" value="1"/>
</dbReference>
<keyword evidence="10" id="KW-1185">Reference proteome</keyword>
<reference evidence="10" key="1">
    <citation type="journal article" date="2019" name="Int. J. Syst. Evol. Microbiol.">
        <title>The Global Catalogue of Microorganisms (GCM) 10K type strain sequencing project: providing services to taxonomists for standard genome sequencing and annotation.</title>
        <authorList>
            <consortium name="The Broad Institute Genomics Platform"/>
            <consortium name="The Broad Institute Genome Sequencing Center for Infectious Disease"/>
            <person name="Wu L."/>
            <person name="Ma J."/>
        </authorList>
    </citation>
    <scope>NUCLEOTIDE SEQUENCE [LARGE SCALE GENOMIC DNA]</scope>
    <source>
        <strain evidence="10">CECT 7706</strain>
    </source>
</reference>
<sequence length="292" mass="33771">MNKKVKDYGHFQWIDIENPLEESLTDLELPFRLDVNFLEDALKSGHLPKLENTDAYTFMILRAHTASENEKAIEVGQISNKIAFFVNKEALITIHRASFSFLNNLPDNFESSEELVLHIVNDLLQTFEEPIKTQSERMDALEQSIFLKGGGNLSIEKLYFEKSKARLTKKLLVIMQSVFQHFKVDDSLNTNLQDIKDTLLDLTLRTEEVVDDANALLNSYMTFQAQKSNDVMRLLTVFSAFFLPLTFIAGVYGMNFENMPELRWDYGYFLSLLVMLIIASAIFIWFKRKKII</sequence>
<dbReference type="InterPro" id="IPR045863">
    <property type="entry name" value="CorA_TM1_TM2"/>
</dbReference>
<evidence type="ECO:0000313" key="10">
    <source>
        <dbReference type="Proteomes" id="UP001236663"/>
    </source>
</evidence>
<keyword evidence="3" id="KW-0813">Transport</keyword>
<keyword evidence="5 8" id="KW-0812">Transmembrane</keyword>
<organism evidence="9 10">
    <name type="scientific">Cyclobacterium jeungdonense</name>
    <dbReference type="NCBI Taxonomy" id="708087"/>
    <lineage>
        <taxon>Bacteria</taxon>
        <taxon>Pseudomonadati</taxon>
        <taxon>Bacteroidota</taxon>
        <taxon>Cytophagia</taxon>
        <taxon>Cytophagales</taxon>
        <taxon>Cyclobacteriaceae</taxon>
        <taxon>Cyclobacterium</taxon>
    </lineage>
</organism>
<comment type="similarity">
    <text evidence="2">Belongs to the CorA metal ion transporter (MIT) (TC 1.A.35) family.</text>
</comment>
<dbReference type="Gene3D" id="1.20.58.340">
    <property type="entry name" value="Magnesium transport protein CorA, transmembrane region"/>
    <property type="match status" value="2"/>
</dbReference>
<dbReference type="Proteomes" id="UP001236663">
    <property type="component" value="Unassembled WGS sequence"/>
</dbReference>
<dbReference type="RefSeq" id="WP_163386681.1">
    <property type="nucleotide sequence ID" value="NZ_JAUFQS010000005.1"/>
</dbReference>
<feature type="transmembrane region" description="Helical" evidence="8">
    <location>
        <begin position="266"/>
        <end position="286"/>
    </location>
</feature>